<accession>A0A2M6WX77</accession>
<dbReference type="GO" id="GO:0016757">
    <property type="term" value="F:glycosyltransferase activity"/>
    <property type="evidence" value="ECO:0007669"/>
    <property type="project" value="UniProtKB-KW"/>
</dbReference>
<evidence type="ECO:0000256" key="2">
    <source>
        <dbReference type="ARBA" id="ARBA00006739"/>
    </source>
</evidence>
<sequence>MKIDESVSLIIPAYNEEKNIGRVLNMVSKIKWLDEIIVVDDGSTDKTLEVINKYKKVVVVGRAKNGGKGQALADGIRKSKFKLLIFLDADLIGLKEIHLLRLLAPVLFTKSADLTLGVFGLKKINSTKIANRTFPRISGQRAIWKKYLPPLSKIRHEKYGADIVITMGVPKSKIAVVVLDGLSQVIRERKDKDWIRSVQARYRMYRDILKSIKKQKKEIIQDLDLRS</sequence>
<dbReference type="PANTHER" id="PTHR48090:SF10">
    <property type="entry name" value="GLUCOSYL-3-PHOSPHOGLYCERATE SYNTHASE"/>
    <property type="match status" value="1"/>
</dbReference>
<evidence type="ECO:0000256" key="4">
    <source>
        <dbReference type="ARBA" id="ARBA00022679"/>
    </source>
</evidence>
<feature type="domain" description="Glycosyltransferase 2-like" evidence="6">
    <location>
        <begin position="8"/>
        <end position="132"/>
    </location>
</feature>
<dbReference type="InterPro" id="IPR029044">
    <property type="entry name" value="Nucleotide-diphossugar_trans"/>
</dbReference>
<evidence type="ECO:0000256" key="5">
    <source>
        <dbReference type="ARBA" id="ARBA00022842"/>
    </source>
</evidence>
<dbReference type="InterPro" id="IPR050256">
    <property type="entry name" value="Glycosyltransferase_2"/>
</dbReference>
<comment type="cofactor">
    <cofactor evidence="1">
        <name>Mg(2+)</name>
        <dbReference type="ChEBI" id="CHEBI:18420"/>
    </cofactor>
</comment>
<dbReference type="EMBL" id="PEZV01000012">
    <property type="protein sequence ID" value="PIT97403.1"/>
    <property type="molecule type" value="Genomic_DNA"/>
</dbReference>
<proteinExistence type="inferred from homology"/>
<dbReference type="Gene3D" id="3.90.550.10">
    <property type="entry name" value="Spore Coat Polysaccharide Biosynthesis Protein SpsA, Chain A"/>
    <property type="match status" value="1"/>
</dbReference>
<dbReference type="SUPFAM" id="SSF53448">
    <property type="entry name" value="Nucleotide-diphospho-sugar transferases"/>
    <property type="match status" value="1"/>
</dbReference>
<evidence type="ECO:0000259" key="6">
    <source>
        <dbReference type="Pfam" id="PF00535"/>
    </source>
</evidence>
<evidence type="ECO:0000256" key="1">
    <source>
        <dbReference type="ARBA" id="ARBA00001946"/>
    </source>
</evidence>
<name>A0A2M6WX77_9BACT</name>
<organism evidence="7 8">
    <name type="scientific">Candidatus Berkelbacteria bacterium CG10_big_fil_rev_8_21_14_0_10_41_12</name>
    <dbReference type="NCBI Taxonomy" id="1974513"/>
    <lineage>
        <taxon>Bacteria</taxon>
        <taxon>Candidatus Berkelbacteria</taxon>
    </lineage>
</organism>
<evidence type="ECO:0000256" key="3">
    <source>
        <dbReference type="ARBA" id="ARBA00022676"/>
    </source>
</evidence>
<comment type="caution">
    <text evidence="7">The sequence shown here is derived from an EMBL/GenBank/DDBJ whole genome shotgun (WGS) entry which is preliminary data.</text>
</comment>
<dbReference type="CDD" id="cd04179">
    <property type="entry name" value="DPM_DPG-synthase_like"/>
    <property type="match status" value="1"/>
</dbReference>
<dbReference type="Pfam" id="PF00535">
    <property type="entry name" value="Glycos_transf_2"/>
    <property type="match status" value="1"/>
</dbReference>
<keyword evidence="5" id="KW-0460">Magnesium</keyword>
<evidence type="ECO:0000313" key="7">
    <source>
        <dbReference type="EMBL" id="PIT97403.1"/>
    </source>
</evidence>
<evidence type="ECO:0000313" key="8">
    <source>
        <dbReference type="Proteomes" id="UP000228596"/>
    </source>
</evidence>
<comment type="similarity">
    <text evidence="2">Belongs to the glycosyltransferase 2 family.</text>
</comment>
<dbReference type="InterPro" id="IPR001173">
    <property type="entry name" value="Glyco_trans_2-like"/>
</dbReference>
<dbReference type="AlphaFoldDB" id="A0A2M6WX77"/>
<dbReference type="PANTHER" id="PTHR48090">
    <property type="entry name" value="UNDECAPRENYL-PHOSPHATE 4-DEOXY-4-FORMAMIDO-L-ARABINOSE TRANSFERASE-RELATED"/>
    <property type="match status" value="1"/>
</dbReference>
<dbReference type="Proteomes" id="UP000228596">
    <property type="component" value="Unassembled WGS sequence"/>
</dbReference>
<gene>
    <name evidence="7" type="ORF">COT77_01620</name>
</gene>
<keyword evidence="3" id="KW-0328">Glycosyltransferase</keyword>
<protein>
    <submittedName>
        <fullName evidence="7">Glycosyl transferase family 2</fullName>
    </submittedName>
</protein>
<reference evidence="8" key="1">
    <citation type="submission" date="2017-09" db="EMBL/GenBank/DDBJ databases">
        <title>Depth-based differentiation of microbial function through sediment-hosted aquifers and enrichment of novel symbionts in the deep terrestrial subsurface.</title>
        <authorList>
            <person name="Probst A.J."/>
            <person name="Ladd B."/>
            <person name="Jarett J.K."/>
            <person name="Geller-Mcgrath D.E."/>
            <person name="Sieber C.M.K."/>
            <person name="Emerson J.B."/>
            <person name="Anantharaman K."/>
            <person name="Thomas B.C."/>
            <person name="Malmstrom R."/>
            <person name="Stieglmeier M."/>
            <person name="Klingl A."/>
            <person name="Woyke T."/>
            <person name="Ryan C.M."/>
            <person name="Banfield J.F."/>
        </authorList>
    </citation>
    <scope>NUCLEOTIDE SEQUENCE [LARGE SCALE GENOMIC DNA]</scope>
</reference>
<keyword evidence="4 7" id="KW-0808">Transferase</keyword>